<comment type="caution">
    <text evidence="2">The sequence shown here is derived from an EMBL/GenBank/DDBJ whole genome shotgun (WGS) entry which is preliminary data.</text>
</comment>
<proteinExistence type="predicted"/>
<evidence type="ECO:0000313" key="3">
    <source>
        <dbReference type="Proteomes" id="UP000030011"/>
    </source>
</evidence>
<accession>A0A0A0JKW3</accession>
<organism evidence="2 3">
    <name type="scientific">Knoellia subterranea KCTC 19937</name>
    <dbReference type="NCBI Taxonomy" id="1385521"/>
    <lineage>
        <taxon>Bacteria</taxon>
        <taxon>Bacillati</taxon>
        <taxon>Actinomycetota</taxon>
        <taxon>Actinomycetes</taxon>
        <taxon>Micrococcales</taxon>
        <taxon>Intrasporangiaceae</taxon>
        <taxon>Knoellia</taxon>
    </lineage>
</organism>
<protein>
    <recommendedName>
        <fullName evidence="4">Cytochrome C biogenesis protein transmembrane domain-containing protein</fullName>
    </recommendedName>
</protein>
<keyword evidence="3" id="KW-1185">Reference proteome</keyword>
<sequence length="66" mass="7385">MPFILAAAWIERFGRVSSWVRDHHRLIQTLGGGMLITVGLLLLTGVREGLTRWLQAELVSGFQVPI</sequence>
<keyword evidence="1" id="KW-0472">Membrane</keyword>
<feature type="transmembrane region" description="Helical" evidence="1">
    <location>
        <begin position="26"/>
        <end position="46"/>
    </location>
</feature>
<reference evidence="2 3" key="1">
    <citation type="submission" date="2013-08" db="EMBL/GenBank/DDBJ databases">
        <title>The genome sequence of Knoellia subterranea.</title>
        <authorList>
            <person name="Zhu W."/>
            <person name="Wang G."/>
        </authorList>
    </citation>
    <scope>NUCLEOTIDE SEQUENCE [LARGE SCALE GENOMIC DNA]</scope>
    <source>
        <strain evidence="2 3">KCTC 19937</strain>
    </source>
</reference>
<dbReference type="AlphaFoldDB" id="A0A0A0JKW3"/>
<keyword evidence="1" id="KW-0812">Transmembrane</keyword>
<evidence type="ECO:0000256" key="1">
    <source>
        <dbReference type="SAM" id="Phobius"/>
    </source>
</evidence>
<gene>
    <name evidence="2" type="ORF">N803_05250</name>
</gene>
<evidence type="ECO:0008006" key="4">
    <source>
        <dbReference type="Google" id="ProtNLM"/>
    </source>
</evidence>
<name>A0A0A0JKW3_9MICO</name>
<dbReference type="eggNOG" id="COG0785">
    <property type="taxonomic scope" value="Bacteria"/>
</dbReference>
<dbReference type="EMBL" id="AVPK01000013">
    <property type="protein sequence ID" value="KGN36291.1"/>
    <property type="molecule type" value="Genomic_DNA"/>
</dbReference>
<keyword evidence="1" id="KW-1133">Transmembrane helix</keyword>
<dbReference type="STRING" id="1385521.N803_05250"/>
<dbReference type="Proteomes" id="UP000030011">
    <property type="component" value="Unassembled WGS sequence"/>
</dbReference>
<evidence type="ECO:0000313" key="2">
    <source>
        <dbReference type="EMBL" id="KGN36291.1"/>
    </source>
</evidence>